<dbReference type="KEGG" id="abas:ACPOL_3837"/>
<evidence type="ECO:0000313" key="2">
    <source>
        <dbReference type="EMBL" id="AXC13116.1"/>
    </source>
</evidence>
<protein>
    <recommendedName>
        <fullName evidence="1">Schlafen group 3-like DNA/RNA helicase domain-containing protein</fullName>
    </recommendedName>
</protein>
<gene>
    <name evidence="2" type="ORF">ACPOL_3837</name>
</gene>
<evidence type="ECO:0000313" key="3">
    <source>
        <dbReference type="Proteomes" id="UP000253606"/>
    </source>
</evidence>
<reference evidence="2 3" key="1">
    <citation type="journal article" date="2018" name="Front. Microbiol.">
        <title>Hydrolytic Capabilities as a Key to Environmental Success: Chitinolytic and Cellulolytic Acidobacteria From Acidic Sub-arctic Soils and Boreal Peatlands.</title>
        <authorList>
            <person name="Belova S.E."/>
            <person name="Ravin N.V."/>
            <person name="Pankratov T.A."/>
            <person name="Rakitin A.L."/>
            <person name="Ivanova A.A."/>
            <person name="Beletsky A.V."/>
            <person name="Mardanov A.V."/>
            <person name="Sinninghe Damste J.S."/>
            <person name="Dedysh S.N."/>
        </authorList>
    </citation>
    <scope>NUCLEOTIDE SEQUENCE [LARGE SCALE GENOMIC DNA]</scope>
    <source>
        <strain evidence="2 3">SBC82</strain>
    </source>
</reference>
<accession>A0A2Z5G3L4</accession>
<name>A0A2Z5G3L4_9BACT</name>
<dbReference type="AlphaFoldDB" id="A0A2Z5G3L4"/>
<dbReference type="InterPro" id="IPR018647">
    <property type="entry name" value="SLFN_3-like_DNA/RNA_helicase"/>
</dbReference>
<dbReference type="SUPFAM" id="SSF52540">
    <property type="entry name" value="P-loop containing nucleoside triphosphate hydrolases"/>
    <property type="match status" value="1"/>
</dbReference>
<feature type="domain" description="Schlafen group 3-like DNA/RNA helicase" evidence="1">
    <location>
        <begin position="246"/>
        <end position="634"/>
    </location>
</feature>
<dbReference type="Pfam" id="PF09848">
    <property type="entry name" value="SLFN-g3_helicase"/>
    <property type="match status" value="1"/>
</dbReference>
<evidence type="ECO:0000259" key="1">
    <source>
        <dbReference type="Pfam" id="PF09848"/>
    </source>
</evidence>
<dbReference type="EMBL" id="CP030840">
    <property type="protein sequence ID" value="AXC13116.1"/>
    <property type="molecule type" value="Genomic_DNA"/>
</dbReference>
<organism evidence="2 3">
    <name type="scientific">Acidisarcina polymorpha</name>
    <dbReference type="NCBI Taxonomy" id="2211140"/>
    <lineage>
        <taxon>Bacteria</taxon>
        <taxon>Pseudomonadati</taxon>
        <taxon>Acidobacteriota</taxon>
        <taxon>Terriglobia</taxon>
        <taxon>Terriglobales</taxon>
        <taxon>Acidobacteriaceae</taxon>
        <taxon>Acidisarcina</taxon>
    </lineage>
</organism>
<dbReference type="Proteomes" id="UP000253606">
    <property type="component" value="Chromosome"/>
</dbReference>
<sequence>MRDPLPVRIVMAIKAYYRAPVPSFLDDDVERILGVLTSAHHHALEESQRWAWLEQLPILKTAFAGHPDGWVFLELYIPRMGKRVDAALIARNIVFLIEFKVGAKEHSLHALDQVQDYALDLKNFHEGSHDVPIVPILVSTKAESKPLQELRFADDLVAFAVGTNRDDLGPLIDFVCARRIFPAWNIELWMTRGYKPTPSIVEAAEVLYRTHSVTEISRSDAGAINLRETNTSVSTVIDRSRLEKSKSICFVTGVPGSGKTLAGLDLATRRSLEHVEEHAVFLSGNDPLVEVLREALTRDKAKREGISKKEAEREVRSFIQNIRHFRDEYVGNDSIPTEKVVVFDEAQRAWTREQAASFMQRKRGQANFDMSEPEFLLSVMNRHADWCTVVCLIGGGQEINTGEAGISEWISALEVRFPSWEVYVSPRIVLPEYGYQGDIDVFLASPRVHKDERLHLAVSMRSFRAESLSEFVGYLIDNRSDDARTTYEVIHKDYPIFLTRDLGSARNWLRSHARGTERFGLVASSGALRLRPEGIFVKADIEPANWFLNSSSDVRSSYYLEDVASEFVVQGLELDWAGVCWDGDFHHKGTGWACQSFKGTKWQSVSVESRRLYLKNAYRVLLTRARQGMVLFVPRGSTADRTRSPCFYDGTFEYLRNCGIPALD</sequence>
<dbReference type="Gene3D" id="3.40.50.300">
    <property type="entry name" value="P-loop containing nucleotide triphosphate hydrolases"/>
    <property type="match status" value="1"/>
</dbReference>
<dbReference type="InterPro" id="IPR027417">
    <property type="entry name" value="P-loop_NTPase"/>
</dbReference>
<keyword evidence="3" id="KW-1185">Reference proteome</keyword>
<proteinExistence type="predicted"/>